<comment type="caution">
    <text evidence="2">The sequence shown here is derived from an EMBL/GenBank/DDBJ whole genome shotgun (WGS) entry which is preliminary data.</text>
</comment>
<keyword evidence="3" id="KW-1185">Reference proteome</keyword>
<organism evidence="2 3">
    <name type="scientific">Sphingomonas oryzagri</name>
    <dbReference type="NCBI Taxonomy" id="3042314"/>
    <lineage>
        <taxon>Bacteria</taxon>
        <taxon>Pseudomonadati</taxon>
        <taxon>Pseudomonadota</taxon>
        <taxon>Alphaproteobacteria</taxon>
        <taxon>Sphingomonadales</taxon>
        <taxon>Sphingomonadaceae</taxon>
        <taxon>Sphingomonas</taxon>
    </lineage>
</organism>
<evidence type="ECO:0000313" key="2">
    <source>
        <dbReference type="EMBL" id="MDH7639220.1"/>
    </source>
</evidence>
<feature type="region of interest" description="Disordered" evidence="1">
    <location>
        <begin position="90"/>
        <end position="116"/>
    </location>
</feature>
<evidence type="ECO:0000256" key="1">
    <source>
        <dbReference type="SAM" id="MobiDB-lite"/>
    </source>
</evidence>
<proteinExistence type="predicted"/>
<name>A0ABT6N1Q5_9SPHN</name>
<sequence>MRAKRIEIATSVATRLFAAEQAINVAATRIAELNAVMPMASIEARIAPEIGQDAFESSIDALSLVARAREQIVVTHRRLRTAGDEMGLQTVSFGDSAKPPSAQAAAPSPTPLRIAS</sequence>
<accession>A0ABT6N1Q5</accession>
<gene>
    <name evidence="2" type="ORF">QGN17_10805</name>
</gene>
<feature type="compositionally biased region" description="Low complexity" evidence="1">
    <location>
        <begin position="96"/>
        <end position="107"/>
    </location>
</feature>
<dbReference type="EMBL" id="JARYGZ010000001">
    <property type="protein sequence ID" value="MDH7639220.1"/>
    <property type="molecule type" value="Genomic_DNA"/>
</dbReference>
<dbReference type="Proteomes" id="UP001160625">
    <property type="component" value="Unassembled WGS sequence"/>
</dbReference>
<protein>
    <submittedName>
        <fullName evidence="2">Uncharacterized protein</fullName>
    </submittedName>
</protein>
<evidence type="ECO:0000313" key="3">
    <source>
        <dbReference type="Proteomes" id="UP001160625"/>
    </source>
</evidence>
<dbReference type="RefSeq" id="WP_281044482.1">
    <property type="nucleotide sequence ID" value="NZ_JARYGZ010000001.1"/>
</dbReference>
<reference evidence="2" key="1">
    <citation type="submission" date="2023-04" db="EMBL/GenBank/DDBJ databases">
        <title>Sphingomonas sp. MAHUQ-71 isolated from rice field.</title>
        <authorList>
            <person name="Huq M.A."/>
        </authorList>
    </citation>
    <scope>NUCLEOTIDE SEQUENCE</scope>
    <source>
        <strain evidence="2">MAHUQ-71</strain>
    </source>
</reference>